<comment type="pathway">
    <text evidence="2 9">One-carbon metabolism; tetrahydrofolate interconversion.</text>
</comment>
<evidence type="ECO:0000256" key="4">
    <source>
        <dbReference type="ARBA" id="ARBA00022630"/>
    </source>
</evidence>
<evidence type="ECO:0000256" key="1">
    <source>
        <dbReference type="ARBA" id="ARBA00001974"/>
    </source>
</evidence>
<comment type="caution">
    <text evidence="10">The sequence shown here is derived from an EMBL/GenBank/DDBJ whole genome shotgun (WGS) entry which is preliminary data.</text>
</comment>
<sequence length="298" mass="32151">MIVIEAPVHGMSKTCALIDRWSIEITAKDAERIAEAAAVIPPGTKVPVTFLPGETFEARVATARAVKDLGFVPIPHISARRLHSEAELRDFLAALQREVGNDHAFVVAGDPSTPMGPYPDALSLIRSGMLAEHGIRRVGISGYPEGHADIGNDKIWQATRDKRDSLLQGGHDFAIVTQFGFNAGPMLDWVEQVRNAGIDATIRLGIPGPASVKRLLSFAARCGVAASASVMSKYGLSMTRLLSTAGPDRLVEELAERFDPARHGDVLLHFYPFGGLRATAEWVRDFQKKHGCEPGGQG</sequence>
<reference evidence="10 11" key="1">
    <citation type="submission" date="2024-05" db="EMBL/GenBank/DDBJ databases">
        <title>Sphingomonas sp. HF-S3 16S ribosomal RNA gene Genome sequencing and assembly.</title>
        <authorList>
            <person name="Lee H."/>
        </authorList>
    </citation>
    <scope>NUCLEOTIDE SEQUENCE [LARGE SCALE GENOMIC DNA]</scope>
    <source>
        <strain evidence="10 11">HF-S3</strain>
    </source>
</reference>
<dbReference type="InterPro" id="IPR003171">
    <property type="entry name" value="Mehydrof_redctse-like"/>
</dbReference>
<dbReference type="Proteomes" id="UP001427805">
    <property type="component" value="Unassembled WGS sequence"/>
</dbReference>
<evidence type="ECO:0000256" key="5">
    <source>
        <dbReference type="ARBA" id="ARBA00022827"/>
    </source>
</evidence>
<organism evidence="10 11">
    <name type="scientific">Sphingomonas rustica</name>
    <dbReference type="NCBI Taxonomy" id="3103142"/>
    <lineage>
        <taxon>Bacteria</taxon>
        <taxon>Pseudomonadati</taxon>
        <taxon>Pseudomonadota</taxon>
        <taxon>Alphaproteobacteria</taxon>
        <taxon>Sphingomonadales</taxon>
        <taxon>Sphingomonadaceae</taxon>
        <taxon>Sphingomonas</taxon>
    </lineage>
</organism>
<evidence type="ECO:0000313" key="10">
    <source>
        <dbReference type="EMBL" id="MEN3747409.1"/>
    </source>
</evidence>
<keyword evidence="11" id="KW-1185">Reference proteome</keyword>
<protein>
    <recommendedName>
        <fullName evidence="9">Methylenetetrahydrofolate reductase</fullName>
    </recommendedName>
</protein>
<evidence type="ECO:0000256" key="8">
    <source>
        <dbReference type="ARBA" id="ARBA00048628"/>
    </source>
</evidence>
<evidence type="ECO:0000313" key="11">
    <source>
        <dbReference type="Proteomes" id="UP001427805"/>
    </source>
</evidence>
<keyword evidence="6 9" id="KW-0560">Oxidoreductase</keyword>
<dbReference type="SUPFAM" id="SSF51730">
    <property type="entry name" value="FAD-linked oxidoreductase"/>
    <property type="match status" value="1"/>
</dbReference>
<dbReference type="GO" id="GO:0004489">
    <property type="term" value="F:methylenetetrahydrofolate reductase [NAD(P)H] activity"/>
    <property type="evidence" value="ECO:0007669"/>
    <property type="project" value="UniProtKB-EC"/>
</dbReference>
<evidence type="ECO:0000256" key="3">
    <source>
        <dbReference type="ARBA" id="ARBA00006743"/>
    </source>
</evidence>
<evidence type="ECO:0000256" key="2">
    <source>
        <dbReference type="ARBA" id="ARBA00004777"/>
    </source>
</evidence>
<dbReference type="Gene3D" id="3.20.20.220">
    <property type="match status" value="1"/>
</dbReference>
<proteinExistence type="inferred from homology"/>
<dbReference type="PANTHER" id="PTHR45754">
    <property type="entry name" value="METHYLENETETRAHYDROFOLATE REDUCTASE"/>
    <property type="match status" value="1"/>
</dbReference>
<dbReference type="PANTHER" id="PTHR45754:SF3">
    <property type="entry name" value="METHYLENETETRAHYDROFOLATE REDUCTASE (NADPH)"/>
    <property type="match status" value="1"/>
</dbReference>
<accession>A0ABV0B736</accession>
<gene>
    <name evidence="10" type="ORF">TPR58_09540</name>
</gene>
<dbReference type="InterPro" id="IPR029041">
    <property type="entry name" value="FAD-linked_oxidoreductase-like"/>
</dbReference>
<evidence type="ECO:0000256" key="9">
    <source>
        <dbReference type="RuleBase" id="RU003862"/>
    </source>
</evidence>
<keyword evidence="4 9" id="KW-0285">Flavoprotein</keyword>
<comment type="catalytic activity">
    <reaction evidence="8">
        <text>(6S)-5-methyl-5,6,7,8-tetrahydrofolate + NAD(+) = (6R)-5,10-methylene-5,6,7,8-tetrahydrofolate + NADH + H(+)</text>
        <dbReference type="Rhea" id="RHEA:19821"/>
        <dbReference type="ChEBI" id="CHEBI:15378"/>
        <dbReference type="ChEBI" id="CHEBI:15636"/>
        <dbReference type="ChEBI" id="CHEBI:18608"/>
        <dbReference type="ChEBI" id="CHEBI:57540"/>
        <dbReference type="ChEBI" id="CHEBI:57945"/>
        <dbReference type="EC" id="1.5.1.54"/>
    </reaction>
    <physiologicalReaction direction="right-to-left" evidence="8">
        <dbReference type="Rhea" id="RHEA:19823"/>
    </physiologicalReaction>
</comment>
<evidence type="ECO:0000256" key="7">
    <source>
        <dbReference type="ARBA" id="ARBA00034478"/>
    </source>
</evidence>
<comment type="pathway">
    <text evidence="7">Amino-acid biosynthesis; L-methionine biosynthesis via de novo pathway.</text>
</comment>
<keyword evidence="5 9" id="KW-0274">FAD</keyword>
<comment type="similarity">
    <text evidence="3 9">Belongs to the methylenetetrahydrofolate reductase family.</text>
</comment>
<dbReference type="Pfam" id="PF02219">
    <property type="entry name" value="MTHFR"/>
    <property type="match status" value="1"/>
</dbReference>
<comment type="cofactor">
    <cofactor evidence="1 9">
        <name>FAD</name>
        <dbReference type="ChEBI" id="CHEBI:57692"/>
    </cofactor>
</comment>
<name>A0ABV0B736_9SPHN</name>
<evidence type="ECO:0000256" key="6">
    <source>
        <dbReference type="ARBA" id="ARBA00023002"/>
    </source>
</evidence>
<dbReference type="EMBL" id="JBDIZK010000005">
    <property type="protein sequence ID" value="MEN3747409.1"/>
    <property type="molecule type" value="Genomic_DNA"/>
</dbReference>